<evidence type="ECO:0000313" key="4">
    <source>
        <dbReference type="Proteomes" id="UP001175227"/>
    </source>
</evidence>
<comment type="caution">
    <text evidence="3">The sequence shown here is derived from an EMBL/GenBank/DDBJ whole genome shotgun (WGS) entry which is preliminary data.</text>
</comment>
<dbReference type="Pfam" id="PF10441">
    <property type="entry name" value="Urb2"/>
    <property type="match status" value="1"/>
</dbReference>
<keyword evidence="4" id="KW-1185">Reference proteome</keyword>
<name>A0AA39NWY0_9AGAR</name>
<organism evidence="3 4">
    <name type="scientific">Armillaria novae-zelandiae</name>
    <dbReference type="NCBI Taxonomy" id="153914"/>
    <lineage>
        <taxon>Eukaryota</taxon>
        <taxon>Fungi</taxon>
        <taxon>Dikarya</taxon>
        <taxon>Basidiomycota</taxon>
        <taxon>Agaricomycotina</taxon>
        <taxon>Agaricomycetes</taxon>
        <taxon>Agaricomycetidae</taxon>
        <taxon>Agaricales</taxon>
        <taxon>Marasmiineae</taxon>
        <taxon>Physalacriaceae</taxon>
        <taxon>Armillaria</taxon>
    </lineage>
</organism>
<dbReference type="Proteomes" id="UP001175227">
    <property type="component" value="Unassembled WGS sequence"/>
</dbReference>
<sequence length="1407" mass="158138">MEPFHSSQGFVRALKSSSDPPSPEGPLKIKIARQAWDNKAFYVPRKEEVIADWLLTRLLKEKSTCEHLFTVIIGALTFLSHLVPWMLRYWALLLDVISSPQASLRTWLLPLLNRIPVLPVVVSLLKNLQDVDVPAFPNLMLLTRNCLAAIWPLAVHKFTAENLLECFGVFLSSAQCFQEDKNHDQIAHWLILSFTSSFNNSSMKKKLYSTFTQMYLRDWMTYTTTITATSVLGENIYAAGVEILFCLDILRQSIDSEMPFFEALEGVDMPSLLRNLPRLFRSFVTSVKRFRGALFGQGSSRQSTGGVEEARTAGMRFFISSQPLLNVSGLEVRAWTTQVELLKVIDDEALFSSGQRDLEGVFTNIIENAILVLSAASSAEERQAVLSPVADVLTIIARVEYSVIETALPRILPLILVRPTADRSFFSFLEILLDYHSKTRSLNAHLYILLSALERDKLTPFLDDVRAIYQISTEASALAHPAYFDRLVISTRTFITSTQIVPTIHSIFESLASCSDTFAAIQDTLSEHLKKAKKGKSSVDASENIVRDLDVSAFCLSLCCRISSVILSAISQQSLPSSIREELHHATDAFRSATLHPILSKSVKFMNRMIGTHSREVWGSSVGVSSLLRLQYSMGAQRYHSLTLEDSWDGKTLTKLLMLLDESYDEHGCPVYPAMNFEILRTLFDSVGHNVEEHTSLIDKLIAFVTQGPLFQDSGCIQIALLHLLIDQWLPIIDDLASEEQLRNIVRVIIGSGKIVLQHYLSSAQVWELRSLRNAFLAYFDDATSGLGTDSAVPRDIILVFSTLLTFPVEYFSRQSWLNFAKRALRADTAICGSITEDEECISQSKSVLRTFAKRVFSHLGVIDRQLEDVPSYLEHLMASGIASKIKRELSLATLDLVEFYISSLLKVETNHRSATSELLSNFHQQLQHSSFLEQDIRSQCFQRMLQLLIREHQADSFSDEFRAKMLEIQNELRDFLQPSMTTMIVNDLTADDLKSHTSGLLDGWLCVISLQRWLTPEGVNSQVYGHRLCLKFCQLNENRSHHHAVTTTFAILKEEFFYSTDVTRRTLLDIVTEAYVVLYPTVGIEGEVRMDAILADIYGELSAPEFTHVTEMVSRSLLSDEHTPVSLKCAVGVTMLLLQEIPKTSFQVAQTFMTFCITTFGSRDVFISASPSVRQQVLRFLVQRCRDRSTTLRSLDVGAIWSLVAKLLSGTRGHDETTSTATFHDTITVIRSLVRFRRDLVVQTLPHLGYILRQLLMTMRRPRAQLGAKQSAMVAQSFPSWINSQRPLGNEEAKALSRLLESLATKSIVKVQSSSTEAQKAESLVGPFSKHAAYVLTAHIDAVGDPLCVFPASIRKELEPGLFALCDMINEHSRDAIMLSSLDAGGKTMMKALWKEYEKQRYIGKG</sequence>
<feature type="region of interest" description="Disordered" evidence="1">
    <location>
        <begin position="1"/>
        <end position="26"/>
    </location>
</feature>
<gene>
    <name evidence="3" type="ORF">IW261DRAFT_1569975</name>
</gene>
<accession>A0AA39NWY0</accession>
<evidence type="ECO:0000313" key="3">
    <source>
        <dbReference type="EMBL" id="KAK0473210.1"/>
    </source>
</evidence>
<evidence type="ECO:0000256" key="1">
    <source>
        <dbReference type="SAM" id="MobiDB-lite"/>
    </source>
</evidence>
<dbReference type="EMBL" id="JAUEPR010000034">
    <property type="protein sequence ID" value="KAK0473210.1"/>
    <property type="molecule type" value="Genomic_DNA"/>
</dbReference>
<proteinExistence type="predicted"/>
<protein>
    <submittedName>
        <fullName evidence="3">Urb2/Npa2 family-domain-containing protein</fullName>
    </submittedName>
</protein>
<feature type="domain" description="Nucleolar 27S pre-rRNA processing Urb2/Npa2 C-terminal" evidence="2">
    <location>
        <begin position="1177"/>
        <end position="1405"/>
    </location>
</feature>
<reference evidence="3" key="1">
    <citation type="submission" date="2023-06" db="EMBL/GenBank/DDBJ databases">
        <authorList>
            <consortium name="Lawrence Berkeley National Laboratory"/>
            <person name="Ahrendt S."/>
            <person name="Sahu N."/>
            <person name="Indic B."/>
            <person name="Wong-Bajracharya J."/>
            <person name="Merenyi Z."/>
            <person name="Ke H.-M."/>
            <person name="Monk M."/>
            <person name="Kocsube S."/>
            <person name="Drula E."/>
            <person name="Lipzen A."/>
            <person name="Balint B."/>
            <person name="Henrissat B."/>
            <person name="Andreopoulos B."/>
            <person name="Martin F.M."/>
            <person name="Harder C.B."/>
            <person name="Rigling D."/>
            <person name="Ford K.L."/>
            <person name="Foster G.D."/>
            <person name="Pangilinan J."/>
            <person name="Papanicolaou A."/>
            <person name="Barry K."/>
            <person name="LaButti K."/>
            <person name="Viragh M."/>
            <person name="Koriabine M."/>
            <person name="Yan M."/>
            <person name="Riley R."/>
            <person name="Champramary S."/>
            <person name="Plett K.L."/>
            <person name="Tsai I.J."/>
            <person name="Slot J."/>
            <person name="Sipos G."/>
            <person name="Plett J."/>
            <person name="Nagy L.G."/>
            <person name="Grigoriev I.V."/>
        </authorList>
    </citation>
    <scope>NUCLEOTIDE SEQUENCE</scope>
    <source>
        <strain evidence="3">ICMP 16352</strain>
    </source>
</reference>
<feature type="compositionally biased region" description="Polar residues" evidence="1">
    <location>
        <begin position="1"/>
        <end position="19"/>
    </location>
</feature>
<dbReference type="InterPro" id="IPR018849">
    <property type="entry name" value="Urb2/Npa2_C"/>
</dbReference>
<evidence type="ECO:0000259" key="2">
    <source>
        <dbReference type="Pfam" id="PF10441"/>
    </source>
</evidence>